<dbReference type="RefSeq" id="XP_037220168.1">
    <property type="nucleotide sequence ID" value="XM_037364524.1"/>
</dbReference>
<evidence type="ECO:0000256" key="3">
    <source>
        <dbReference type="ARBA" id="ARBA00013085"/>
    </source>
</evidence>
<organism evidence="10 11">
    <name type="scientific">Mycena indigotica</name>
    <dbReference type="NCBI Taxonomy" id="2126181"/>
    <lineage>
        <taxon>Eukaryota</taxon>
        <taxon>Fungi</taxon>
        <taxon>Dikarya</taxon>
        <taxon>Basidiomycota</taxon>
        <taxon>Agaricomycotina</taxon>
        <taxon>Agaricomycetes</taxon>
        <taxon>Agaricomycetidae</taxon>
        <taxon>Agaricales</taxon>
        <taxon>Marasmiineae</taxon>
        <taxon>Mycenaceae</taxon>
        <taxon>Mycena</taxon>
    </lineage>
</organism>
<dbReference type="PANTHER" id="PTHR21039">
    <property type="entry name" value="HISTIDINOL PHOSPHATASE-RELATED"/>
    <property type="match status" value="1"/>
</dbReference>
<dbReference type="GO" id="GO:0000105">
    <property type="term" value="P:L-histidine biosynthetic process"/>
    <property type="evidence" value="ECO:0007669"/>
    <property type="project" value="UniProtKB-UniRule"/>
</dbReference>
<keyword evidence="4 8" id="KW-0028">Amino-acid biosynthesis</keyword>
<evidence type="ECO:0000313" key="11">
    <source>
        <dbReference type="Proteomes" id="UP000636479"/>
    </source>
</evidence>
<feature type="domain" description="PHP" evidence="9">
    <location>
        <begin position="5"/>
        <end position="211"/>
    </location>
</feature>
<evidence type="ECO:0000256" key="7">
    <source>
        <dbReference type="ARBA" id="ARBA00049158"/>
    </source>
</evidence>
<evidence type="ECO:0000256" key="2">
    <source>
        <dbReference type="ARBA" id="ARBA00009152"/>
    </source>
</evidence>
<evidence type="ECO:0000313" key="10">
    <source>
        <dbReference type="EMBL" id="KAF7302168.1"/>
    </source>
</evidence>
<keyword evidence="6 8" id="KW-0368">Histidine biosynthesis</keyword>
<dbReference type="OrthoDB" id="5957391at2759"/>
<comment type="catalytic activity">
    <reaction evidence="7 8">
        <text>L-histidinol phosphate + H2O = L-histidinol + phosphate</text>
        <dbReference type="Rhea" id="RHEA:14465"/>
        <dbReference type="ChEBI" id="CHEBI:15377"/>
        <dbReference type="ChEBI" id="CHEBI:43474"/>
        <dbReference type="ChEBI" id="CHEBI:57699"/>
        <dbReference type="ChEBI" id="CHEBI:57980"/>
        <dbReference type="EC" id="3.1.3.15"/>
    </reaction>
</comment>
<dbReference type="InterPro" id="IPR004013">
    <property type="entry name" value="PHP_dom"/>
</dbReference>
<sequence>MPHSHHSHSGQFCKHAVGTLEEVVNEAIRQHFTVYGLTEHVPRYRQQDLYPEEAGLTPNDLSTQFNAFLDEAHRLKPLFGSQIRLLVGLETEHISPVDLDAIAHLLQQHSGRIDYIVGSVHHVLETPIDFDEATYHEAELKAGSVSALLVAYFEAQYEILDRFRPEVIGHFDLCRLYTPSLRFSDFPEAFELAKRNILFAIEYGALFEVNAAALRKGWETPYPGPDILEFIVAHGGRLALSDDSHGPHAVGLNYGRLPDYLHRAGVQDLWTLAPSDAPNPGGRMVIPVKLDGDWKKHAFWTQLGL</sequence>
<comment type="pathway">
    <text evidence="1 8">Amino-acid biosynthesis; L-histidine biosynthesis; L-histidine from 5-phospho-alpha-D-ribose 1-diphosphate: step 8/9.</text>
</comment>
<comment type="caution">
    <text evidence="10">The sequence shown here is derived from an EMBL/GenBank/DDBJ whole genome shotgun (WGS) entry which is preliminary data.</text>
</comment>
<dbReference type="CDD" id="cd12110">
    <property type="entry name" value="PHP_HisPPase_Hisj_like"/>
    <property type="match status" value="1"/>
</dbReference>
<evidence type="ECO:0000259" key="9">
    <source>
        <dbReference type="Pfam" id="PF02811"/>
    </source>
</evidence>
<dbReference type="Pfam" id="PF02811">
    <property type="entry name" value="PHP"/>
    <property type="match status" value="1"/>
</dbReference>
<gene>
    <name evidence="10" type="ORF">MIND_00783700</name>
</gene>
<evidence type="ECO:0000256" key="5">
    <source>
        <dbReference type="ARBA" id="ARBA00022801"/>
    </source>
</evidence>
<evidence type="ECO:0000256" key="8">
    <source>
        <dbReference type="RuleBase" id="RU366003"/>
    </source>
</evidence>
<evidence type="ECO:0000256" key="6">
    <source>
        <dbReference type="ARBA" id="ARBA00023102"/>
    </source>
</evidence>
<dbReference type="GeneID" id="59347040"/>
<dbReference type="UniPathway" id="UPA00031">
    <property type="reaction ID" value="UER00013"/>
</dbReference>
<dbReference type="EMBL" id="JACAZF010000006">
    <property type="protein sequence ID" value="KAF7302168.1"/>
    <property type="molecule type" value="Genomic_DNA"/>
</dbReference>
<evidence type="ECO:0000256" key="4">
    <source>
        <dbReference type="ARBA" id="ARBA00022605"/>
    </source>
</evidence>
<keyword evidence="5 8" id="KW-0378">Hydrolase</keyword>
<reference evidence="10" key="1">
    <citation type="submission" date="2020-05" db="EMBL/GenBank/DDBJ databases">
        <title>Mycena genomes resolve the evolution of fungal bioluminescence.</title>
        <authorList>
            <person name="Tsai I.J."/>
        </authorList>
    </citation>
    <scope>NUCLEOTIDE SEQUENCE</scope>
    <source>
        <strain evidence="10">171206Taipei</strain>
    </source>
</reference>
<dbReference type="NCBIfam" id="TIGR01856">
    <property type="entry name" value="hisJ_fam"/>
    <property type="match status" value="1"/>
</dbReference>
<name>A0A8H6SNA6_9AGAR</name>
<evidence type="ECO:0000256" key="1">
    <source>
        <dbReference type="ARBA" id="ARBA00004970"/>
    </source>
</evidence>
<dbReference type="GO" id="GO:0005737">
    <property type="term" value="C:cytoplasm"/>
    <property type="evidence" value="ECO:0007669"/>
    <property type="project" value="TreeGrafter"/>
</dbReference>
<comment type="similarity">
    <text evidence="2 8">Belongs to the PHP hydrolase family. HisK subfamily.</text>
</comment>
<dbReference type="GO" id="GO:0004401">
    <property type="term" value="F:histidinol-phosphatase activity"/>
    <property type="evidence" value="ECO:0007669"/>
    <property type="project" value="UniProtKB-UniRule"/>
</dbReference>
<accession>A0A8H6SNA6</accession>
<protein>
    <recommendedName>
        <fullName evidence="3 8">Histidinol-phosphatase</fullName>
        <shortName evidence="8">HolPase</shortName>
        <ecNumber evidence="3 8">3.1.3.15</ecNumber>
    </recommendedName>
</protein>
<dbReference type="AlphaFoldDB" id="A0A8H6SNA6"/>
<dbReference type="InterPro" id="IPR010140">
    <property type="entry name" value="Histidinol_P_phosphatase_HisJ"/>
</dbReference>
<dbReference type="EC" id="3.1.3.15" evidence="3 8"/>
<keyword evidence="11" id="KW-1185">Reference proteome</keyword>
<dbReference type="PANTHER" id="PTHR21039:SF0">
    <property type="entry name" value="HISTIDINOL-PHOSPHATASE"/>
    <property type="match status" value="1"/>
</dbReference>
<dbReference type="Proteomes" id="UP000636479">
    <property type="component" value="Unassembled WGS sequence"/>
</dbReference>
<dbReference type="InterPro" id="IPR016195">
    <property type="entry name" value="Pol/histidinol_Pase-like"/>
</dbReference>
<dbReference type="SUPFAM" id="SSF89550">
    <property type="entry name" value="PHP domain-like"/>
    <property type="match status" value="1"/>
</dbReference>
<dbReference type="Gene3D" id="3.20.20.140">
    <property type="entry name" value="Metal-dependent hydrolases"/>
    <property type="match status" value="1"/>
</dbReference>
<proteinExistence type="inferred from homology"/>